<evidence type="ECO:0000313" key="1">
    <source>
        <dbReference type="EMBL" id="QTA83161.1"/>
    </source>
</evidence>
<evidence type="ECO:0000313" key="2">
    <source>
        <dbReference type="Proteomes" id="UP000663720"/>
    </source>
</evidence>
<name>A0A975BD08_9BACT</name>
<dbReference type="EMBL" id="CP061799">
    <property type="protein sequence ID" value="QTA83161.1"/>
    <property type="molecule type" value="Genomic_DNA"/>
</dbReference>
<reference evidence="1" key="1">
    <citation type="journal article" date="2021" name="Microb. Physiol.">
        <title>Proteogenomic Insights into the Physiology of Marine, Sulfate-Reducing, Filamentous Desulfonema limicola and Desulfonema magnum.</title>
        <authorList>
            <person name="Schnaars V."/>
            <person name="Wohlbrand L."/>
            <person name="Scheve S."/>
            <person name="Hinrichs C."/>
            <person name="Reinhardt R."/>
            <person name="Rabus R."/>
        </authorList>
    </citation>
    <scope>NUCLEOTIDE SEQUENCE</scope>
    <source>
        <strain evidence="1">5ac10</strain>
    </source>
</reference>
<proteinExistence type="predicted"/>
<sequence length="100" mass="12225">MYVMFFFTAYRVFKWFCKPPNFISDMSYVKYIQSHFLSMLALVLFEYCSIFNNLNGLALRTPQPYFKFTMKSMAAFLANKEIWRPRKKFRHFIYPLDKKI</sequence>
<protein>
    <submittedName>
        <fullName evidence="1">Uncharacterized protein</fullName>
    </submittedName>
</protein>
<keyword evidence="2" id="KW-1185">Reference proteome</keyword>
<accession>A0A975BD08</accession>
<dbReference type="AlphaFoldDB" id="A0A975BD08"/>
<dbReference type="Proteomes" id="UP000663720">
    <property type="component" value="Chromosome"/>
</dbReference>
<organism evidence="1 2">
    <name type="scientific">Desulfonema limicola</name>
    <dbReference type="NCBI Taxonomy" id="45656"/>
    <lineage>
        <taxon>Bacteria</taxon>
        <taxon>Pseudomonadati</taxon>
        <taxon>Thermodesulfobacteriota</taxon>
        <taxon>Desulfobacteria</taxon>
        <taxon>Desulfobacterales</taxon>
        <taxon>Desulfococcaceae</taxon>
        <taxon>Desulfonema</taxon>
    </lineage>
</organism>
<gene>
    <name evidence="1" type="ORF">dnl_55555</name>
</gene>
<dbReference type="KEGG" id="dli:dnl_55555"/>